<feature type="domain" description="Cadherin" evidence="12">
    <location>
        <begin position="454"/>
        <end position="616"/>
    </location>
</feature>
<dbReference type="SMART" id="SM00112">
    <property type="entry name" value="CA"/>
    <property type="match status" value="6"/>
</dbReference>
<accession>A0A158REL5</accession>
<evidence type="ECO:0000313" key="15">
    <source>
        <dbReference type="WBParaSite" id="TTAC_0000754701-mRNA-1"/>
    </source>
</evidence>
<dbReference type="InterPro" id="IPR002126">
    <property type="entry name" value="Cadherin-like_dom"/>
</dbReference>
<feature type="transmembrane region" description="Helical" evidence="10">
    <location>
        <begin position="1090"/>
        <end position="1113"/>
    </location>
</feature>
<evidence type="ECO:0000313" key="13">
    <source>
        <dbReference type="EMBL" id="VDM31927.1"/>
    </source>
</evidence>
<keyword evidence="3" id="KW-0677">Repeat</keyword>
<dbReference type="FunFam" id="2.60.40.60:FF:000092">
    <property type="entry name" value="Protocadherin 8"/>
    <property type="match status" value="1"/>
</dbReference>
<dbReference type="PRINTS" id="PR00205">
    <property type="entry name" value="CADHERIN"/>
</dbReference>
<reference evidence="13 14" key="2">
    <citation type="submission" date="2018-11" db="EMBL/GenBank/DDBJ databases">
        <authorList>
            <consortium name="Pathogen Informatics"/>
        </authorList>
    </citation>
    <scope>NUCLEOTIDE SEQUENCE [LARGE SCALE GENOMIC DNA]</scope>
</reference>
<keyword evidence="4 9" id="KW-0106">Calcium</keyword>
<evidence type="ECO:0000256" key="7">
    <source>
        <dbReference type="ARBA" id="ARBA00023136"/>
    </source>
</evidence>
<reference evidence="15" key="1">
    <citation type="submission" date="2016-04" db="UniProtKB">
        <authorList>
            <consortium name="WormBaseParasite"/>
        </authorList>
    </citation>
    <scope>IDENTIFICATION</scope>
</reference>
<dbReference type="InterPro" id="IPR013164">
    <property type="entry name" value="Cadherin_N"/>
</dbReference>
<proteinExistence type="predicted"/>
<keyword evidence="5" id="KW-0130">Cell adhesion</keyword>
<dbReference type="PROSITE" id="PS50268">
    <property type="entry name" value="CADHERIN_2"/>
    <property type="match status" value="7"/>
</dbReference>
<keyword evidence="14" id="KW-1185">Reference proteome</keyword>
<dbReference type="Pfam" id="PF08266">
    <property type="entry name" value="Cadherin_2"/>
    <property type="match status" value="1"/>
</dbReference>
<dbReference type="STRING" id="6205.A0A158REL5"/>
<feature type="domain" description="Cadherin" evidence="12">
    <location>
        <begin position="617"/>
        <end position="745"/>
    </location>
</feature>
<feature type="signal peptide" evidence="11">
    <location>
        <begin position="1"/>
        <end position="26"/>
    </location>
</feature>
<dbReference type="GO" id="GO:0005886">
    <property type="term" value="C:plasma membrane"/>
    <property type="evidence" value="ECO:0007669"/>
    <property type="project" value="InterPro"/>
</dbReference>
<evidence type="ECO:0000256" key="11">
    <source>
        <dbReference type="SAM" id="SignalP"/>
    </source>
</evidence>
<evidence type="ECO:0000313" key="14">
    <source>
        <dbReference type="Proteomes" id="UP000274429"/>
    </source>
</evidence>
<feature type="chain" id="PRO_5043136000" evidence="11">
    <location>
        <begin position="27"/>
        <end position="1476"/>
    </location>
</feature>
<dbReference type="InterPro" id="IPR020894">
    <property type="entry name" value="Cadherin_CS"/>
</dbReference>
<keyword evidence="6 10" id="KW-1133">Transmembrane helix</keyword>
<dbReference type="InterPro" id="IPR015919">
    <property type="entry name" value="Cadherin-like_sf"/>
</dbReference>
<sequence>MSQLLNFVSIFFILANIFIVSTKTNGVQHLTYIIQEEAPRGTKVGNLADDIQQMFGTYPTDGEKSTVNLMITNWQDIGSQNFAIDMGSGHLIVTSKLDREVLCPDNSGSGPARFPYPSENGGGHPIPEKIHSPEASDNPCTLTLRVVYTPEQNKDDLKDPVLLTVSVIVADINDHVPIFPQTRVNVELGELSAVPGETTINLPTASDPDAGPNGTLSYWLEPVRPQHGRQNLNSTIFPFNLEGLVDGNPLRLRLNQPLDYENLRFYEVMLCVEDHGTPNPLSSRLRVHIDVIDENDNIPTFTKQNYFRIINESLPPGSVLLDLYAQDLDSGQNGQVSFELPAPMTEESKMVQQYFDVRTVTPGYAKLFIRQSPDLDTQIEPQSSAALDVCIRRSRDFTFRVIATDNGSSRRHTSEATVTVRVLDVNDMTPKISINFLTNQGPQYQGNVLFRGTLPQKTHGVVMENVERSVIAFVSVRDLDSGPWGQVSCRTDNEAFKLILIGENNVEMNSFEEHNEDEPRSANKELSFKLMTQKPFDREEIQQVPFRIICIDGVYKTGQTQTFVQDLSPPSFVVPHSGIANEGKELTIVTERARQLTAVSLVSVRILDANDCAPEFSQSIYTFSEEENVPDFTNQPSTKLGGKPIGSIVARDRDLDPVLTYALLSNPQDAFRIDSNSGTLYIVRPFDREAFLTSTYEGIEVKRSKSTNESTVVVHLQAQVSDGKHTAHTEVQVTIADVNDCPPIFEKTTYEFFVEENRRPLNIHPIGTVRAHDSDLGLNGKIIYRLQPINDHGFPNASTYLRDYNPARHFKIDPNTGSIHALRPLDREQHIQHIFHVVAIDTSDGQLYQQTINGKKTQFTATTTVTIIVNDENDNAPTITFPASHTTLRVEVGAPAGQQIFTVTATDPDAGENGTVRYSLRQSTPIVMDARVDEASADDAIFSIDEQAGIVLLAEKLPSIPTKYFLTIGAHDLGSIVQRNTSIAAIIHVVAKNSPESLESYKGESKTSVIGGGEAAQCFLDSCPPGVRAPQIRSRALGFSRDGGGSSRSEGDVAEEEGQINPEISQMAPPLPLPPPSTIVQPFAFLTDRIIIFVLSSIFVVLLIVTVVLILLIRRRRFIDVNTNHEHKDEPKVSQIQNNIVRGGLQCPTNTLQLVRNDEVPDSKAVFYRTGFPSDGTSHSDSEARSIIASETFPMTGEDPYTLLKPLSKNQGASLSSNEMGYRQYNHCVAVSSFPALVPLQSAVASLAENNTPGHAAALYSTCDNYSNGFAHIYPVCTSKRIVSHQNMGGTQQTGPLSNSHLLTGLVSQPRKCPSAATTTTTATYTEMSDQLLAAANNDGNTKKSDYQLLLQQKMPVSIQRRPSVRQSIHAEKLIGISLPADVWTSASQESGELMSSSTVRASKDEIGKHALKSAILQPMGQSNSSGWNSDLEDTINSTTPLQPHKMVKFSASTISLNKLASAEGGLPKAAQSSYV</sequence>
<evidence type="ECO:0000256" key="10">
    <source>
        <dbReference type="SAM" id="Phobius"/>
    </source>
</evidence>
<dbReference type="Gene3D" id="2.60.40.60">
    <property type="entry name" value="Cadherins"/>
    <property type="match status" value="7"/>
</dbReference>
<evidence type="ECO:0000256" key="4">
    <source>
        <dbReference type="ARBA" id="ARBA00022837"/>
    </source>
</evidence>
<evidence type="ECO:0000256" key="1">
    <source>
        <dbReference type="ARBA" id="ARBA00004167"/>
    </source>
</evidence>
<dbReference type="SUPFAM" id="SSF49313">
    <property type="entry name" value="Cadherin-like"/>
    <property type="match status" value="5"/>
</dbReference>
<evidence type="ECO:0000256" key="3">
    <source>
        <dbReference type="ARBA" id="ARBA00022737"/>
    </source>
</evidence>
<comment type="subcellular location">
    <subcellularLocation>
        <location evidence="1">Membrane</location>
        <topology evidence="1">Single-pass membrane protein</topology>
    </subcellularLocation>
</comment>
<dbReference type="Pfam" id="PF00028">
    <property type="entry name" value="Cadherin"/>
    <property type="match status" value="2"/>
</dbReference>
<dbReference type="Proteomes" id="UP000274429">
    <property type="component" value="Unassembled WGS sequence"/>
</dbReference>
<dbReference type="WBParaSite" id="TTAC_0000754701-mRNA-1">
    <property type="protein sequence ID" value="TTAC_0000754701-mRNA-1"/>
    <property type="gene ID" value="TTAC_0000754701"/>
</dbReference>
<dbReference type="CDD" id="cd11304">
    <property type="entry name" value="Cadherin_repeat"/>
    <property type="match status" value="6"/>
</dbReference>
<dbReference type="PROSITE" id="PS00232">
    <property type="entry name" value="CADHERIN_1"/>
    <property type="match status" value="2"/>
</dbReference>
<keyword evidence="2 10" id="KW-0812">Transmembrane</keyword>
<keyword evidence="8" id="KW-0325">Glycoprotein</keyword>
<feature type="domain" description="Cadherin" evidence="12">
    <location>
        <begin position="746"/>
        <end position="879"/>
    </location>
</feature>
<keyword evidence="7 10" id="KW-0472">Membrane</keyword>
<dbReference type="GO" id="GO:0005509">
    <property type="term" value="F:calcium ion binding"/>
    <property type="evidence" value="ECO:0007669"/>
    <property type="project" value="UniProtKB-UniRule"/>
</dbReference>
<dbReference type="GO" id="GO:0007156">
    <property type="term" value="P:homophilic cell adhesion via plasma membrane adhesion molecules"/>
    <property type="evidence" value="ECO:0007669"/>
    <property type="project" value="InterPro"/>
</dbReference>
<protein>
    <submittedName>
        <fullName evidence="15">Protocadherin-1</fullName>
    </submittedName>
</protein>
<name>A0A158REL5_HYDTA</name>
<dbReference type="OrthoDB" id="6252479at2759"/>
<gene>
    <name evidence="13" type="ORF">TTAC_LOCUS7532</name>
</gene>
<evidence type="ECO:0000256" key="9">
    <source>
        <dbReference type="PROSITE-ProRule" id="PRU00043"/>
    </source>
</evidence>
<feature type="domain" description="Cadherin" evidence="12">
    <location>
        <begin position="204"/>
        <end position="301"/>
    </location>
</feature>
<feature type="domain" description="Cadherin" evidence="12">
    <location>
        <begin position="34"/>
        <end position="179"/>
    </location>
</feature>
<dbReference type="PANTHER" id="PTHR24028">
    <property type="entry name" value="CADHERIN-87A"/>
    <property type="match status" value="1"/>
</dbReference>
<dbReference type="EMBL" id="UYWX01020380">
    <property type="protein sequence ID" value="VDM31927.1"/>
    <property type="molecule type" value="Genomic_DNA"/>
</dbReference>
<evidence type="ECO:0000256" key="2">
    <source>
        <dbReference type="ARBA" id="ARBA00022692"/>
    </source>
</evidence>
<evidence type="ECO:0000256" key="8">
    <source>
        <dbReference type="ARBA" id="ARBA00023180"/>
    </source>
</evidence>
<evidence type="ECO:0000256" key="6">
    <source>
        <dbReference type="ARBA" id="ARBA00022989"/>
    </source>
</evidence>
<organism evidence="15">
    <name type="scientific">Hydatigena taeniaeformis</name>
    <name type="common">Feline tapeworm</name>
    <name type="synonym">Taenia taeniaeformis</name>
    <dbReference type="NCBI Taxonomy" id="6205"/>
    <lineage>
        <taxon>Eukaryota</taxon>
        <taxon>Metazoa</taxon>
        <taxon>Spiralia</taxon>
        <taxon>Lophotrochozoa</taxon>
        <taxon>Platyhelminthes</taxon>
        <taxon>Cestoda</taxon>
        <taxon>Eucestoda</taxon>
        <taxon>Cyclophyllidea</taxon>
        <taxon>Taeniidae</taxon>
        <taxon>Hydatigera</taxon>
    </lineage>
</organism>
<feature type="domain" description="Cadherin" evidence="12">
    <location>
        <begin position="302"/>
        <end position="432"/>
    </location>
</feature>
<dbReference type="PANTHER" id="PTHR24028:SF146">
    <property type="entry name" value="CADHERIN 96CB, ISOFORM D-RELATED"/>
    <property type="match status" value="1"/>
</dbReference>
<evidence type="ECO:0000259" key="12">
    <source>
        <dbReference type="PROSITE" id="PS50268"/>
    </source>
</evidence>
<evidence type="ECO:0000256" key="5">
    <source>
        <dbReference type="ARBA" id="ARBA00022889"/>
    </source>
</evidence>
<feature type="domain" description="Cadherin" evidence="12">
    <location>
        <begin position="882"/>
        <end position="997"/>
    </location>
</feature>
<dbReference type="InterPro" id="IPR050174">
    <property type="entry name" value="Protocadherin/Cadherin-CA"/>
</dbReference>
<keyword evidence="11" id="KW-0732">Signal</keyword>